<keyword evidence="2" id="KW-0812">Transmembrane</keyword>
<accession>A0A6G0YKX7</accession>
<dbReference type="GO" id="GO:0090482">
    <property type="term" value="F:vitamin transmembrane transporter activity"/>
    <property type="evidence" value="ECO:0007669"/>
    <property type="project" value="InterPro"/>
</dbReference>
<sequence length="110" mass="12732">MGILIMSCYFYNHLCFIYLSYILYGMFSQMVFVSNCSEIAKRLKNNCYSLVYGLNLFGSLLISAFMTTFLVQINFLDITIPGRFLFIGGLDVFLGIGFFFISYLRMTKPR</sequence>
<dbReference type="GO" id="GO:0005886">
    <property type="term" value="C:plasma membrane"/>
    <property type="evidence" value="ECO:0007669"/>
    <property type="project" value="TreeGrafter"/>
</dbReference>
<feature type="transmembrane region" description="Helical" evidence="2">
    <location>
        <begin position="16"/>
        <end position="37"/>
    </location>
</feature>
<evidence type="ECO:0000313" key="4">
    <source>
        <dbReference type="Proteomes" id="UP000478052"/>
    </source>
</evidence>
<dbReference type="Pfam" id="PF01770">
    <property type="entry name" value="Folate_carrier"/>
    <property type="match status" value="1"/>
</dbReference>
<dbReference type="EMBL" id="VUJU01003536">
    <property type="protein sequence ID" value="KAF0757578.1"/>
    <property type="molecule type" value="Genomic_DNA"/>
</dbReference>
<name>A0A6G0YKX7_APHCR</name>
<dbReference type="PANTHER" id="PTHR10686:SF18">
    <property type="entry name" value="IP11787P-RELATED"/>
    <property type="match status" value="1"/>
</dbReference>
<dbReference type="Proteomes" id="UP000478052">
    <property type="component" value="Unassembled WGS sequence"/>
</dbReference>
<dbReference type="AlphaFoldDB" id="A0A6G0YKX7"/>
<comment type="caution">
    <text evidence="3">The sequence shown here is derived from an EMBL/GenBank/DDBJ whole genome shotgun (WGS) entry which is preliminary data.</text>
</comment>
<evidence type="ECO:0000313" key="3">
    <source>
        <dbReference type="EMBL" id="KAF0757578.1"/>
    </source>
</evidence>
<evidence type="ECO:0000256" key="2">
    <source>
        <dbReference type="SAM" id="Phobius"/>
    </source>
</evidence>
<keyword evidence="4" id="KW-1185">Reference proteome</keyword>
<organism evidence="3 4">
    <name type="scientific">Aphis craccivora</name>
    <name type="common">Cowpea aphid</name>
    <dbReference type="NCBI Taxonomy" id="307492"/>
    <lineage>
        <taxon>Eukaryota</taxon>
        <taxon>Metazoa</taxon>
        <taxon>Ecdysozoa</taxon>
        <taxon>Arthropoda</taxon>
        <taxon>Hexapoda</taxon>
        <taxon>Insecta</taxon>
        <taxon>Pterygota</taxon>
        <taxon>Neoptera</taxon>
        <taxon>Paraneoptera</taxon>
        <taxon>Hemiptera</taxon>
        <taxon>Sternorrhyncha</taxon>
        <taxon>Aphidomorpha</taxon>
        <taxon>Aphidoidea</taxon>
        <taxon>Aphididae</taxon>
        <taxon>Aphidini</taxon>
        <taxon>Aphis</taxon>
        <taxon>Aphis</taxon>
    </lineage>
</organism>
<dbReference type="PANTHER" id="PTHR10686">
    <property type="entry name" value="FOLATE TRANSPORTER"/>
    <property type="match status" value="1"/>
</dbReference>
<evidence type="ECO:0000256" key="1">
    <source>
        <dbReference type="ARBA" id="ARBA00005773"/>
    </source>
</evidence>
<feature type="non-terminal residue" evidence="3">
    <location>
        <position position="110"/>
    </location>
</feature>
<reference evidence="3 4" key="1">
    <citation type="submission" date="2019-08" db="EMBL/GenBank/DDBJ databases">
        <title>Whole genome of Aphis craccivora.</title>
        <authorList>
            <person name="Voronova N.V."/>
            <person name="Shulinski R.S."/>
            <person name="Bandarenka Y.V."/>
            <person name="Zhorov D.G."/>
            <person name="Warner D."/>
        </authorList>
    </citation>
    <scope>NUCLEOTIDE SEQUENCE [LARGE SCALE GENOMIC DNA]</scope>
    <source>
        <strain evidence="3">180601</strain>
        <tissue evidence="3">Whole Body</tissue>
    </source>
</reference>
<keyword evidence="2" id="KW-1133">Transmembrane helix</keyword>
<proteinExistence type="inferred from homology"/>
<gene>
    <name evidence="3" type="ORF">FWK35_00025596</name>
</gene>
<comment type="similarity">
    <text evidence="1">Belongs to the reduced folate carrier (RFC) transporter (TC 2.A.48) family.</text>
</comment>
<protein>
    <submittedName>
        <fullName evidence="3">Folate transporter 1-like isoform X2</fullName>
    </submittedName>
</protein>
<feature type="transmembrane region" description="Helical" evidence="2">
    <location>
        <begin position="84"/>
        <end position="104"/>
    </location>
</feature>
<feature type="transmembrane region" description="Helical" evidence="2">
    <location>
        <begin position="49"/>
        <end position="72"/>
    </location>
</feature>
<dbReference type="OrthoDB" id="6587477at2759"/>
<keyword evidence="2" id="KW-0472">Membrane</keyword>
<dbReference type="InterPro" id="IPR002666">
    <property type="entry name" value="Folate_carrier"/>
</dbReference>